<dbReference type="Pfam" id="PF21185">
    <property type="entry name" value="RecD_N"/>
    <property type="match status" value="1"/>
</dbReference>
<sequence length="193" mass="21048">MTIPISDAIAPSASVLKHLHRWANVGALRVIDVVLAEFILEQQPNTRPLVLLAVALVSERNGRGHVCLDLAEAQQQPLLHVIAAELGAVFGAFTVAKWLRELSASAAVWDCVHGAPDDGATPLVLAGTLAQPLLYLRRYWRDEQRIIHGINARVQQALPVAELALQQLLEALFPEEKSPPTPLFLRGENASFP</sequence>
<evidence type="ECO:0000313" key="3">
    <source>
        <dbReference type="Proteomes" id="UP000239936"/>
    </source>
</evidence>
<evidence type="ECO:0000313" key="2">
    <source>
        <dbReference type="EMBL" id="PQJ97102.1"/>
    </source>
</evidence>
<dbReference type="InterPro" id="IPR049550">
    <property type="entry name" value="RecD_N"/>
</dbReference>
<name>A0A2S7XUN7_9GAMM</name>
<accession>A0A2S7XUN7</accession>
<proteinExistence type="predicted"/>
<dbReference type="Proteomes" id="UP000239936">
    <property type="component" value="Unassembled WGS sequence"/>
</dbReference>
<dbReference type="EMBL" id="PPGH01000018">
    <property type="protein sequence ID" value="PQJ97102.1"/>
    <property type="molecule type" value="Genomic_DNA"/>
</dbReference>
<comment type="caution">
    <text evidence="2">The sequence shown here is derived from an EMBL/GenBank/DDBJ whole genome shotgun (WGS) entry which is preliminary data.</text>
</comment>
<evidence type="ECO:0000259" key="1">
    <source>
        <dbReference type="Pfam" id="PF21185"/>
    </source>
</evidence>
<gene>
    <name evidence="2" type="ORF">CXB77_03775</name>
</gene>
<protein>
    <recommendedName>
        <fullName evidence="1">RecBCD enzyme subunit RecD N-terminal domain-containing protein</fullName>
    </recommendedName>
</protein>
<dbReference type="Gene3D" id="1.10.10.1020">
    <property type="entry name" value="RecBCD complex, subunit RecD, N-terminal domain"/>
    <property type="match status" value="1"/>
</dbReference>
<organism evidence="2 3">
    <name type="scientific">Chromatium okenii</name>
    <dbReference type="NCBI Taxonomy" id="61644"/>
    <lineage>
        <taxon>Bacteria</taxon>
        <taxon>Pseudomonadati</taxon>
        <taxon>Pseudomonadota</taxon>
        <taxon>Gammaproteobacteria</taxon>
        <taxon>Chromatiales</taxon>
        <taxon>Chromatiaceae</taxon>
        <taxon>Chromatium</taxon>
    </lineage>
</organism>
<dbReference type="RefSeq" id="WP_105072843.1">
    <property type="nucleotide sequence ID" value="NZ_PPGH01000018.1"/>
</dbReference>
<dbReference type="AlphaFoldDB" id="A0A2S7XUN7"/>
<reference evidence="2 3" key="1">
    <citation type="submission" date="2018-01" db="EMBL/GenBank/DDBJ databases">
        <title>The complete genome sequence of Chromatium okenii LaCa, a purple sulfur bacterium with a turbulent life.</title>
        <authorList>
            <person name="Luedin S.M."/>
            <person name="Liechti N."/>
            <person name="Storelli N."/>
            <person name="Danza F."/>
            <person name="Wittwer M."/>
            <person name="Pothier J.F."/>
            <person name="Tonolla M.A."/>
        </authorList>
    </citation>
    <scope>NUCLEOTIDE SEQUENCE [LARGE SCALE GENOMIC DNA]</scope>
    <source>
        <strain evidence="2 3">LaCa</strain>
    </source>
</reference>
<keyword evidence="3" id="KW-1185">Reference proteome</keyword>
<feature type="domain" description="RecBCD enzyme subunit RecD N-terminal" evidence="1">
    <location>
        <begin position="26"/>
        <end position="128"/>
    </location>
</feature>
<dbReference type="InterPro" id="IPR041851">
    <property type="entry name" value="RecD_N_sf"/>
</dbReference>